<evidence type="ECO:0000313" key="2">
    <source>
        <dbReference type="Proteomes" id="UP000297229"/>
    </source>
</evidence>
<sequence length="540" mass="62656">MTWDFDEEQNQQNKLRAYGLVRKAWAILGVSAKRQAYTFWTYHLDDGYDEDEDDEINDAFKRLRASFGVKAKVRKGKGKDPNQIVDRISGDAECCSDCMHWVMGKERLIYKDKVDGYGNRNGDEMVEEVRNDWKCWESALRDLSVFVERDEYNRRRSIWEKLGSPYRYYAHTNHSIRYPVDQEILDRMSGSIPTERDIFTYTFGVEEEERKPWLWDYKIISRSERGNCFSCVVGWVNLAHLIMDNLLPIERSDEFWGWAEDWRAARAVKRMQDAGGSVREAQKKLVPKTLTFWENCESFDVVTWVWEDVGNGENLGLGTGGEMGLGIGNGRAADRWSNRRSDTRWSTLGPPRSKVTLAFESIKYGYPAVMANFSATAGYLEMNTLLGVIGKKDNYVYKDYSMIIQHLQVKKFNITISIERAIIAIPMKATISMQKASWLVSLEKKRSTSRFITCSTQRRSCKKIPSVRSEDVQCQREYLRGESENAFWVLFVLRWSAAVRGRPLLYYVLAGHGRRRLQAGHQTQTSRIVDKIILFPQYSV</sequence>
<proteinExistence type="predicted"/>
<accession>A0A4Z1INN2</accession>
<reference evidence="1 2" key="1">
    <citation type="submission" date="2017-12" db="EMBL/GenBank/DDBJ databases">
        <title>Comparative genomics of Botrytis spp.</title>
        <authorList>
            <person name="Valero-Jimenez C.A."/>
            <person name="Tapia P."/>
            <person name="Veloso J."/>
            <person name="Silva-Moreno E."/>
            <person name="Staats M."/>
            <person name="Valdes J.H."/>
            <person name="Van Kan J.A.L."/>
        </authorList>
    </citation>
    <scope>NUCLEOTIDE SEQUENCE [LARGE SCALE GENOMIC DNA]</scope>
    <source>
        <strain evidence="1 2">Be9601</strain>
    </source>
</reference>
<comment type="caution">
    <text evidence="1">The sequence shown here is derived from an EMBL/GenBank/DDBJ whole genome shotgun (WGS) entry which is preliminary data.</text>
</comment>
<dbReference type="Proteomes" id="UP000297229">
    <property type="component" value="Unassembled WGS sequence"/>
</dbReference>
<keyword evidence="2" id="KW-1185">Reference proteome</keyword>
<gene>
    <name evidence="1" type="ORF">BELL_1087g00010</name>
</gene>
<evidence type="ECO:0000313" key="1">
    <source>
        <dbReference type="EMBL" id="TGO63181.1"/>
    </source>
</evidence>
<dbReference type="EMBL" id="PQXM01001085">
    <property type="protein sequence ID" value="TGO63181.1"/>
    <property type="molecule type" value="Genomic_DNA"/>
</dbReference>
<name>A0A4Z1INN2_9HELO</name>
<dbReference type="AlphaFoldDB" id="A0A4Z1INN2"/>
<protein>
    <submittedName>
        <fullName evidence="1">Uncharacterized protein</fullName>
    </submittedName>
</protein>
<organism evidence="1 2">
    <name type="scientific">Botrytis elliptica</name>
    <dbReference type="NCBI Taxonomy" id="278938"/>
    <lineage>
        <taxon>Eukaryota</taxon>
        <taxon>Fungi</taxon>
        <taxon>Dikarya</taxon>
        <taxon>Ascomycota</taxon>
        <taxon>Pezizomycotina</taxon>
        <taxon>Leotiomycetes</taxon>
        <taxon>Helotiales</taxon>
        <taxon>Sclerotiniaceae</taxon>
        <taxon>Botrytis</taxon>
    </lineage>
</organism>